<feature type="transmembrane region" description="Helical" evidence="4">
    <location>
        <begin position="12"/>
        <end position="35"/>
    </location>
</feature>
<evidence type="ECO:0000256" key="2">
    <source>
        <dbReference type="ARBA" id="ARBA00022679"/>
    </source>
</evidence>
<protein>
    <submittedName>
        <fullName evidence="6">1-acyl-sn-glycerol-3-phosphate acyltransferase</fullName>
    </submittedName>
</protein>
<accession>A0A1H3WVV9</accession>
<dbReference type="GO" id="GO:0003841">
    <property type="term" value="F:1-acylglycerol-3-phosphate O-acyltransferase activity"/>
    <property type="evidence" value="ECO:0007669"/>
    <property type="project" value="TreeGrafter"/>
</dbReference>
<keyword evidence="2 6" id="KW-0808">Transferase</keyword>
<keyword evidence="7" id="KW-1185">Reference proteome</keyword>
<dbReference type="SUPFAM" id="SSF69593">
    <property type="entry name" value="Glycerol-3-phosphate (1)-acyltransferase"/>
    <property type="match status" value="1"/>
</dbReference>
<keyword evidence="3 6" id="KW-0012">Acyltransferase</keyword>
<dbReference type="CDD" id="cd07989">
    <property type="entry name" value="LPLAT_AGPAT-like"/>
    <property type="match status" value="1"/>
</dbReference>
<dbReference type="STRING" id="408074.SAMN05660909_00105"/>
<evidence type="ECO:0000313" key="7">
    <source>
        <dbReference type="Proteomes" id="UP000199656"/>
    </source>
</evidence>
<keyword evidence="4" id="KW-0812">Transmembrane</keyword>
<evidence type="ECO:0000259" key="5">
    <source>
        <dbReference type="SMART" id="SM00563"/>
    </source>
</evidence>
<dbReference type="PANTHER" id="PTHR10434">
    <property type="entry name" value="1-ACYL-SN-GLYCEROL-3-PHOSPHATE ACYLTRANSFERASE"/>
    <property type="match status" value="1"/>
</dbReference>
<evidence type="ECO:0000313" key="6">
    <source>
        <dbReference type="EMBL" id="SDZ91110.1"/>
    </source>
</evidence>
<dbReference type="OrthoDB" id="9803035at2"/>
<dbReference type="PANTHER" id="PTHR10434:SF11">
    <property type="entry name" value="1-ACYL-SN-GLYCEROL-3-PHOSPHATE ACYLTRANSFERASE"/>
    <property type="match status" value="1"/>
</dbReference>
<dbReference type="Pfam" id="PF01553">
    <property type="entry name" value="Acyltransferase"/>
    <property type="match status" value="1"/>
</dbReference>
<evidence type="ECO:0000256" key="1">
    <source>
        <dbReference type="ARBA" id="ARBA00005189"/>
    </source>
</evidence>
<dbReference type="EMBL" id="FNRL01000001">
    <property type="protein sequence ID" value="SDZ91110.1"/>
    <property type="molecule type" value="Genomic_DNA"/>
</dbReference>
<keyword evidence="4" id="KW-0472">Membrane</keyword>
<evidence type="ECO:0000256" key="4">
    <source>
        <dbReference type="SAM" id="Phobius"/>
    </source>
</evidence>
<organism evidence="6 7">
    <name type="scientific">Chitinophaga terrae</name>
    <name type="common">ex Kim and Jung 2007</name>
    <dbReference type="NCBI Taxonomy" id="408074"/>
    <lineage>
        <taxon>Bacteria</taxon>
        <taxon>Pseudomonadati</taxon>
        <taxon>Bacteroidota</taxon>
        <taxon>Chitinophagia</taxon>
        <taxon>Chitinophagales</taxon>
        <taxon>Chitinophagaceae</taxon>
        <taxon>Chitinophaga</taxon>
    </lineage>
</organism>
<evidence type="ECO:0000256" key="3">
    <source>
        <dbReference type="ARBA" id="ARBA00023315"/>
    </source>
</evidence>
<dbReference type="InterPro" id="IPR002123">
    <property type="entry name" value="Plipid/glycerol_acylTrfase"/>
</dbReference>
<comment type="pathway">
    <text evidence="1">Lipid metabolism.</text>
</comment>
<dbReference type="GO" id="GO:0006654">
    <property type="term" value="P:phosphatidic acid biosynthetic process"/>
    <property type="evidence" value="ECO:0007669"/>
    <property type="project" value="TreeGrafter"/>
</dbReference>
<dbReference type="AlphaFoldDB" id="A0A1H3WVV9"/>
<gene>
    <name evidence="6" type="ORF">SAMN05660909_00105</name>
</gene>
<keyword evidence="4" id="KW-1133">Transmembrane helix</keyword>
<dbReference type="RefSeq" id="WP_089757518.1">
    <property type="nucleotide sequence ID" value="NZ_BKAT01000015.1"/>
</dbReference>
<reference evidence="7" key="1">
    <citation type="submission" date="2016-10" db="EMBL/GenBank/DDBJ databases">
        <authorList>
            <person name="Varghese N."/>
            <person name="Submissions S."/>
        </authorList>
    </citation>
    <scope>NUCLEOTIDE SEQUENCE [LARGE SCALE GENOMIC DNA]</scope>
    <source>
        <strain evidence="7">DSM 23920</strain>
    </source>
</reference>
<name>A0A1H3WVV9_9BACT</name>
<proteinExistence type="predicted"/>
<dbReference type="Proteomes" id="UP000199656">
    <property type="component" value="Unassembled WGS sequence"/>
</dbReference>
<dbReference type="SMART" id="SM00563">
    <property type="entry name" value="PlsC"/>
    <property type="match status" value="1"/>
</dbReference>
<sequence length="260" mass="29492">MLKLILGRLYALYALLLFIITMLIVFIPIWILSFFPDPQKSKGFLAIGRVWMKVYLPLIGCPVTRKGLENFKSGETYVIVCNHNSLMDVPVTTSKIPGLNKTLAKASMGKIPLFGVMYRIGGIMVDRSSEASRKQSVVEMKQALEMGFNILLYPEGTRNRTPDPLKAFYDGAFALAIDSQKPLMPSLLFNTRKIFPPNKGFYAWPHKIEYHFLPPIHTTGLTRDDIPALKEKVFKIMWDYYSAGVSREDTEEAKSAKDFI</sequence>
<feature type="domain" description="Phospholipid/glycerol acyltransferase" evidence="5">
    <location>
        <begin position="77"/>
        <end position="191"/>
    </location>
</feature>